<dbReference type="EMBL" id="JACGWJ010000028">
    <property type="protein sequence ID" value="KAL0306859.1"/>
    <property type="molecule type" value="Genomic_DNA"/>
</dbReference>
<feature type="domain" description="HTH myb-type" evidence="7">
    <location>
        <begin position="100"/>
        <end position="159"/>
    </location>
</feature>
<comment type="subcellular location">
    <subcellularLocation>
        <location evidence="1">Nucleus</location>
    </subcellularLocation>
</comment>
<feature type="region of interest" description="Disordered" evidence="6">
    <location>
        <begin position="1"/>
        <end position="96"/>
    </location>
</feature>
<comment type="caution">
    <text evidence="8">The sequence shown here is derived from an EMBL/GenBank/DDBJ whole genome shotgun (WGS) entry which is preliminary data.</text>
</comment>
<dbReference type="SUPFAM" id="SSF46689">
    <property type="entry name" value="Homeodomain-like"/>
    <property type="match status" value="1"/>
</dbReference>
<evidence type="ECO:0000256" key="2">
    <source>
        <dbReference type="ARBA" id="ARBA00023015"/>
    </source>
</evidence>
<dbReference type="GO" id="GO:0005634">
    <property type="term" value="C:nucleus"/>
    <property type="evidence" value="ECO:0007669"/>
    <property type="project" value="UniProtKB-SubCell"/>
</dbReference>
<feature type="compositionally biased region" description="Polar residues" evidence="6">
    <location>
        <begin position="67"/>
        <end position="84"/>
    </location>
</feature>
<dbReference type="InterPro" id="IPR009057">
    <property type="entry name" value="Homeodomain-like_sf"/>
</dbReference>
<dbReference type="AlphaFoldDB" id="A0AAW2KJ34"/>
<reference evidence="8" key="2">
    <citation type="journal article" date="2024" name="Plant">
        <title>Genomic evolution and insights into agronomic trait innovations of Sesamum species.</title>
        <authorList>
            <person name="Miao H."/>
            <person name="Wang L."/>
            <person name="Qu L."/>
            <person name="Liu H."/>
            <person name="Sun Y."/>
            <person name="Le M."/>
            <person name="Wang Q."/>
            <person name="Wei S."/>
            <person name="Zheng Y."/>
            <person name="Lin W."/>
            <person name="Duan Y."/>
            <person name="Cao H."/>
            <person name="Xiong S."/>
            <person name="Wang X."/>
            <person name="Wei L."/>
            <person name="Li C."/>
            <person name="Ma Q."/>
            <person name="Ju M."/>
            <person name="Zhao R."/>
            <person name="Li G."/>
            <person name="Mu C."/>
            <person name="Tian Q."/>
            <person name="Mei H."/>
            <person name="Zhang T."/>
            <person name="Gao T."/>
            <person name="Zhang H."/>
        </authorList>
    </citation>
    <scope>NUCLEOTIDE SEQUENCE</scope>
    <source>
        <strain evidence="8">G02</strain>
    </source>
</reference>
<reference evidence="8" key="1">
    <citation type="submission" date="2020-06" db="EMBL/GenBank/DDBJ databases">
        <authorList>
            <person name="Li T."/>
            <person name="Hu X."/>
            <person name="Zhang T."/>
            <person name="Song X."/>
            <person name="Zhang H."/>
            <person name="Dai N."/>
            <person name="Sheng W."/>
            <person name="Hou X."/>
            <person name="Wei L."/>
        </authorList>
    </citation>
    <scope>NUCLEOTIDE SEQUENCE</scope>
    <source>
        <strain evidence="8">G02</strain>
        <tissue evidence="8">Leaf</tissue>
    </source>
</reference>
<proteinExistence type="predicted"/>
<dbReference type="InterPro" id="IPR017930">
    <property type="entry name" value="Myb_dom"/>
</dbReference>
<dbReference type="Pfam" id="PF00249">
    <property type="entry name" value="Myb_DNA-binding"/>
    <property type="match status" value="1"/>
</dbReference>
<accession>A0AAW2KJ34</accession>
<dbReference type="InterPro" id="IPR006447">
    <property type="entry name" value="Myb_dom_plants"/>
</dbReference>
<dbReference type="FunFam" id="1.10.10.60:FF:000007">
    <property type="entry name" value="Two-component response regulator"/>
    <property type="match status" value="1"/>
</dbReference>
<dbReference type="PANTHER" id="PTHR31312">
    <property type="entry name" value="TRANSCRIPTION ACTIVATOR GLK1"/>
    <property type="match status" value="1"/>
</dbReference>
<keyword evidence="4" id="KW-0804">Transcription</keyword>
<feature type="compositionally biased region" description="Polar residues" evidence="6">
    <location>
        <begin position="19"/>
        <end position="28"/>
    </location>
</feature>
<dbReference type="GO" id="GO:0003700">
    <property type="term" value="F:DNA-binding transcription factor activity"/>
    <property type="evidence" value="ECO:0007669"/>
    <property type="project" value="InterPro"/>
</dbReference>
<gene>
    <name evidence="8" type="ORF">Sradi_6103200</name>
</gene>
<feature type="compositionally biased region" description="Low complexity" evidence="6">
    <location>
        <begin position="44"/>
        <end position="62"/>
    </location>
</feature>
<dbReference type="NCBIfam" id="TIGR01557">
    <property type="entry name" value="myb_SHAQKYF"/>
    <property type="match status" value="1"/>
</dbReference>
<dbReference type="GO" id="GO:0045893">
    <property type="term" value="P:positive regulation of DNA-templated transcription"/>
    <property type="evidence" value="ECO:0007669"/>
    <property type="project" value="InterPro"/>
</dbReference>
<evidence type="ECO:0000256" key="1">
    <source>
        <dbReference type="ARBA" id="ARBA00004123"/>
    </source>
</evidence>
<evidence type="ECO:0000256" key="5">
    <source>
        <dbReference type="ARBA" id="ARBA00023242"/>
    </source>
</evidence>
<dbReference type="PROSITE" id="PS51294">
    <property type="entry name" value="HTH_MYB"/>
    <property type="match status" value="1"/>
</dbReference>
<sequence>MEPKASTEFLVGTSEESEMSTSINTSVSIEKVDEESKTVVEQKASPVSASASASNLGSGSSLIQGEETVSNRGDSVVDNRSSLTGDKGRKSSTHIKNLPGKRKMKVDWTPELHRQFVQAVEKLGLDKAVPSKILELMGIDCLTRHNVASHLQKYRSHRKHLLAREAEAATWSRKRQMYGTAGRTAKRDMNSWVVPTTGFPPVTSMPQFRPLHVWGHPSTDQPLCTCGLIIQPVHQLLHLLGSQVILCNHQYLGNLLFGLVTTKMFQHQECLAFHHISSPQGLPLHQSQAYHRLPCTEQNLVSVYPLCLPDKHCLNHHLTLTCFSYLMEIDMPTPSDFQLPAQFTLSLHISTESIDAVIGDVLSKPWLPLPLGLKPPSIDSVVVELQRQGISKIPPTCAN</sequence>
<dbReference type="GO" id="GO:0000976">
    <property type="term" value="F:transcription cis-regulatory region binding"/>
    <property type="evidence" value="ECO:0007669"/>
    <property type="project" value="TreeGrafter"/>
</dbReference>
<evidence type="ECO:0000256" key="3">
    <source>
        <dbReference type="ARBA" id="ARBA00023125"/>
    </source>
</evidence>
<keyword evidence="3" id="KW-0238">DNA-binding</keyword>
<evidence type="ECO:0000256" key="4">
    <source>
        <dbReference type="ARBA" id="ARBA00023163"/>
    </source>
</evidence>
<evidence type="ECO:0000313" key="8">
    <source>
        <dbReference type="EMBL" id="KAL0306859.1"/>
    </source>
</evidence>
<organism evidence="8">
    <name type="scientific">Sesamum radiatum</name>
    <name type="common">Black benniseed</name>
    <dbReference type="NCBI Taxonomy" id="300843"/>
    <lineage>
        <taxon>Eukaryota</taxon>
        <taxon>Viridiplantae</taxon>
        <taxon>Streptophyta</taxon>
        <taxon>Embryophyta</taxon>
        <taxon>Tracheophyta</taxon>
        <taxon>Spermatophyta</taxon>
        <taxon>Magnoliopsida</taxon>
        <taxon>eudicotyledons</taxon>
        <taxon>Gunneridae</taxon>
        <taxon>Pentapetalae</taxon>
        <taxon>asterids</taxon>
        <taxon>lamiids</taxon>
        <taxon>Lamiales</taxon>
        <taxon>Pedaliaceae</taxon>
        <taxon>Sesamum</taxon>
    </lineage>
</organism>
<dbReference type="PANTHER" id="PTHR31312:SF1">
    <property type="entry name" value="TRANSCRIPTION ACTIVATOR GLK1"/>
    <property type="match status" value="1"/>
</dbReference>
<protein>
    <submittedName>
        <fullName evidence="8">Transcription activator GLK1</fullName>
    </submittedName>
</protein>
<keyword evidence="2" id="KW-0805">Transcription regulation</keyword>
<evidence type="ECO:0000256" key="6">
    <source>
        <dbReference type="SAM" id="MobiDB-lite"/>
    </source>
</evidence>
<name>A0AAW2KJ34_SESRA</name>
<dbReference type="Gene3D" id="1.10.10.60">
    <property type="entry name" value="Homeodomain-like"/>
    <property type="match status" value="1"/>
</dbReference>
<dbReference type="InterPro" id="IPR001005">
    <property type="entry name" value="SANT/Myb"/>
</dbReference>
<keyword evidence="5" id="KW-0539">Nucleus</keyword>
<evidence type="ECO:0000259" key="7">
    <source>
        <dbReference type="PROSITE" id="PS51294"/>
    </source>
</evidence>
<feature type="compositionally biased region" description="Basic and acidic residues" evidence="6">
    <location>
        <begin position="30"/>
        <end position="40"/>
    </location>
</feature>
<dbReference type="InterPro" id="IPR044825">
    <property type="entry name" value="GLK1/2-like"/>
</dbReference>